<dbReference type="Proteomes" id="UP001238843">
    <property type="component" value="Chromosome"/>
</dbReference>
<dbReference type="InterPro" id="IPR011032">
    <property type="entry name" value="GroES-like_sf"/>
</dbReference>
<evidence type="ECO:0000313" key="4">
    <source>
        <dbReference type="EMBL" id="WMI30503.1"/>
    </source>
</evidence>
<gene>
    <name evidence="4" type="ORF">QTO32_00195</name>
</gene>
<dbReference type="InterPro" id="IPR037124">
    <property type="entry name" value="Chaperonin_GroES_sf"/>
</dbReference>
<dbReference type="SMART" id="SM00883">
    <property type="entry name" value="Cpn10"/>
    <property type="match status" value="1"/>
</dbReference>
<name>A0AA51BKH5_9BACT</name>
<evidence type="ECO:0000256" key="3">
    <source>
        <dbReference type="RuleBase" id="RU000535"/>
    </source>
</evidence>
<reference evidence="4" key="1">
    <citation type="journal article" date="2021" name="Front. Microbiol.">
        <title>Genome Analysis of a Verrucomicrobial Endosymbiont With a Tiny Genome Discovered in an Antarctic Lake.</title>
        <authorList>
            <person name="Williams T.J."/>
            <person name="Allen M.A."/>
            <person name="Ivanova N."/>
            <person name="Huntemann M."/>
            <person name="Haque S."/>
            <person name="Hancock A.M."/>
            <person name="Brazendale S."/>
            <person name="Cavicchioli R."/>
        </authorList>
    </citation>
    <scope>NUCLEOTIDE SEQUENCE</scope>
    <source>
        <strain evidence="4">MAG_Ga0307966_1000010</strain>
    </source>
</reference>
<dbReference type="SUPFAM" id="SSF50129">
    <property type="entry name" value="GroES-like"/>
    <property type="match status" value="1"/>
</dbReference>
<dbReference type="GO" id="GO:0044183">
    <property type="term" value="F:protein folding chaperone"/>
    <property type="evidence" value="ECO:0007669"/>
    <property type="project" value="InterPro"/>
</dbReference>
<sequence length="95" mass="10359">MPIQPIGSFILAVRYETKGYSSLEDGILIPSDNKIKSQEVKVVSLGSLKNSVDVNLGDRILINKYSGIEVKIKGVTFVLLKKEDLLAKLLVGGNE</sequence>
<evidence type="ECO:0000256" key="2">
    <source>
        <dbReference type="ARBA" id="ARBA00023186"/>
    </source>
</evidence>
<comment type="similarity">
    <text evidence="1 3">Belongs to the GroES chaperonin family.</text>
</comment>
<dbReference type="EMBL" id="CP128385">
    <property type="protein sequence ID" value="WMI30503.1"/>
    <property type="molecule type" value="Genomic_DNA"/>
</dbReference>
<evidence type="ECO:0000256" key="1">
    <source>
        <dbReference type="ARBA" id="ARBA00006975"/>
    </source>
</evidence>
<dbReference type="Pfam" id="PF00166">
    <property type="entry name" value="Cpn10"/>
    <property type="match status" value="1"/>
</dbReference>
<dbReference type="GO" id="GO:0005524">
    <property type="term" value="F:ATP binding"/>
    <property type="evidence" value="ECO:0007669"/>
    <property type="project" value="InterPro"/>
</dbReference>
<comment type="function">
    <text evidence="3">Together with the chaperonin GroEL, plays an essential role in assisting protein folding. The GroEL-GroES system forms a nano-cage that allows encapsulation of the non-native substrate proteins and provides a physical environment optimized to promote and accelerate protein folding. GroES binds to the apical surface of the GroEL ring, thereby capping the opening of the GroEL channel.</text>
</comment>
<dbReference type="InterPro" id="IPR020818">
    <property type="entry name" value="Chaperonin_GroES"/>
</dbReference>
<dbReference type="CDD" id="cd00320">
    <property type="entry name" value="cpn10"/>
    <property type="match status" value="1"/>
</dbReference>
<comment type="subunit">
    <text evidence="3">Heptamer of 7 subunits arranged in a ring.</text>
</comment>
<protein>
    <recommendedName>
        <fullName evidence="3">10 kDa chaperonin</fullName>
    </recommendedName>
</protein>
<accession>A0AA51BKH5</accession>
<organism evidence="4">
    <name type="scientific">Candidatus Organicella extenuata</name>
    <dbReference type="NCBI Taxonomy" id="2841811"/>
    <lineage>
        <taxon>Bacteria</taxon>
        <taxon>Pseudomonadati</taxon>
        <taxon>Verrucomicrobiota</taxon>
        <taxon>Candidatus Organicella</taxon>
    </lineage>
</organism>
<dbReference type="PRINTS" id="PR00297">
    <property type="entry name" value="CHAPERONIN10"/>
</dbReference>
<proteinExistence type="inferred from homology"/>
<keyword evidence="2 3" id="KW-0143">Chaperone</keyword>
<dbReference type="AlphaFoldDB" id="A0AA51BKH5"/>
<reference evidence="4" key="2">
    <citation type="submission" date="2023-06" db="EMBL/GenBank/DDBJ databases">
        <authorList>
            <person name="Williams T.J."/>
            <person name="Allen M.A."/>
            <person name="Ivanova N."/>
            <person name="Huntemann M."/>
            <person name="Haque S."/>
            <person name="Hancock A.M."/>
            <person name="Brazendale S."/>
            <person name="Cavicchioli R."/>
        </authorList>
    </citation>
    <scope>NUCLEOTIDE SEQUENCE</scope>
    <source>
        <strain evidence="4">MAG_Ga0307966_1000010</strain>
    </source>
</reference>
<dbReference type="Gene3D" id="2.30.33.40">
    <property type="entry name" value="GroES chaperonin"/>
    <property type="match status" value="1"/>
</dbReference>